<evidence type="ECO:0008006" key="4">
    <source>
        <dbReference type="Google" id="ProtNLM"/>
    </source>
</evidence>
<gene>
    <name evidence="2" type="ORF">GNP93_15395</name>
</gene>
<dbReference type="Pfam" id="PF00702">
    <property type="entry name" value="Hydrolase"/>
    <property type="match status" value="1"/>
</dbReference>
<dbReference type="RefSeq" id="WP_155615012.1">
    <property type="nucleotide sequence ID" value="NZ_JBDLZV010000001.1"/>
</dbReference>
<name>A0A7X3CTT6_9BACL</name>
<dbReference type="AlphaFoldDB" id="A0A7X3CTT6"/>
<dbReference type="InterPro" id="IPR036412">
    <property type="entry name" value="HAD-like_sf"/>
</dbReference>
<feature type="compositionally biased region" description="Gly residues" evidence="1">
    <location>
        <begin position="809"/>
        <end position="827"/>
    </location>
</feature>
<feature type="region of interest" description="Disordered" evidence="1">
    <location>
        <begin position="63"/>
        <end position="88"/>
    </location>
</feature>
<evidence type="ECO:0000256" key="1">
    <source>
        <dbReference type="SAM" id="MobiDB-lite"/>
    </source>
</evidence>
<reference evidence="2 3" key="1">
    <citation type="submission" date="2019-11" db="EMBL/GenBank/DDBJ databases">
        <title>Draft genome sequences of five Paenibacillus species of dairy origin.</title>
        <authorList>
            <person name="Olajide A.M."/>
            <person name="Chen S."/>
            <person name="Lapointe G."/>
        </authorList>
    </citation>
    <scope>NUCLEOTIDE SEQUENCE [LARGE SCALE GENOMIC DNA]</scope>
    <source>
        <strain evidence="2 3">2CS3</strain>
    </source>
</reference>
<dbReference type="InterPro" id="IPR023214">
    <property type="entry name" value="HAD_sf"/>
</dbReference>
<accession>A0A7X3CTT6</accession>
<dbReference type="SUPFAM" id="SSF56784">
    <property type="entry name" value="HAD-like"/>
    <property type="match status" value="1"/>
</dbReference>
<evidence type="ECO:0000313" key="2">
    <source>
        <dbReference type="EMBL" id="MUG72056.1"/>
    </source>
</evidence>
<organism evidence="2 3">
    <name type="scientific">Paenibacillus validus</name>
    <dbReference type="NCBI Taxonomy" id="44253"/>
    <lineage>
        <taxon>Bacteria</taxon>
        <taxon>Bacillati</taxon>
        <taxon>Bacillota</taxon>
        <taxon>Bacilli</taxon>
        <taxon>Bacillales</taxon>
        <taxon>Paenibacillaceae</taxon>
        <taxon>Paenibacillus</taxon>
    </lineage>
</organism>
<evidence type="ECO:0000313" key="3">
    <source>
        <dbReference type="Proteomes" id="UP000450917"/>
    </source>
</evidence>
<dbReference type="Proteomes" id="UP000450917">
    <property type="component" value="Unassembled WGS sequence"/>
</dbReference>
<dbReference type="Gene3D" id="3.40.50.1000">
    <property type="entry name" value="HAD superfamily/HAD-like"/>
    <property type="match status" value="1"/>
</dbReference>
<sequence>MNRMLHSLDLWKGDRYLAPLARDGTYEKIEMLSLDIFDTLLLRACDHPTDVFRRTAERAVSSGSLKRSVSPHEFRSMRGTAERRARDKQLRLQGHDEITLSDIYAEMPAHLGRPEEVLRIELATEAETCYLNPNVASLLRCCKAAGKRIALLSDMYLSSEQLLDLLAAAGLERTEIDVLLVSGEQRRNKSTGGLFERLLELCPGLSREAIVHIGDNERADVRGAALQRIRAIHYAVVPESFDSAYHWEAVRHRDVLPPLKSLRKLAGVSQRQPETGAPAAAEAAAFHEIGAGMAGPFLTALCDWAIDVCIAENRTEVHPLMREGVLLAPMLEQAARSRGIPLRVVPLYVSRQATYLASLRRFDEAELERLFRSGDAKVSELLQKLGLAEEAHAFGEALGLSLQECRTMKDEQAGTLLEKLRRFLLEARTRAKIDAAIAHHRQLLCDYLKQTCETPERMVTLDIGFHGNIKKSLHAALKYGRVRPEHPEQSEGAASRAGEDPPTIHLLAVGGAGIGDLLLEGIDIRSFLGSSGENEELGKALVRSPAFLEELMMGAFGSTTGYARDEQGRVQPQLAHVSLSGEELAYKRAFQEGALAFQRYYYAWKAERPDCRLALGARESFKPLHRLIDMPTPQEASLLGNLRHQDNHFGTYTRICEPVDERWFEHGRLHFLDHGSYDPSVVNVYWPQGTLTRRHPYELYLHHLRQQDATGYQGLLLRMCLAAKEQGAAALHLVGSGAFLEAAKRAAFLHKLAIAEIVDPRREESWAAFLLAAKRAESSGGRRHIWLASVSEAEVVAWREAIAQAVRGSGTGAGTWEGPEAGSGGTAETGTTIADPFLAPV</sequence>
<comment type="caution">
    <text evidence="2">The sequence shown here is derived from an EMBL/GenBank/DDBJ whole genome shotgun (WGS) entry which is preliminary data.</text>
</comment>
<feature type="compositionally biased region" description="Basic and acidic residues" evidence="1">
    <location>
        <begin position="70"/>
        <end position="88"/>
    </location>
</feature>
<proteinExistence type="predicted"/>
<protein>
    <recommendedName>
        <fullName evidence="4">HAD family hydrolase</fullName>
    </recommendedName>
</protein>
<feature type="region of interest" description="Disordered" evidence="1">
    <location>
        <begin position="809"/>
        <end position="841"/>
    </location>
</feature>
<dbReference type="Gene3D" id="1.10.150.400">
    <property type="match status" value="1"/>
</dbReference>
<dbReference type="EMBL" id="WNZX01000012">
    <property type="protein sequence ID" value="MUG72056.1"/>
    <property type="molecule type" value="Genomic_DNA"/>
</dbReference>
<keyword evidence="3" id="KW-1185">Reference proteome</keyword>